<evidence type="ECO:0000259" key="10">
    <source>
        <dbReference type="PROSITE" id="PS51278"/>
    </source>
</evidence>
<evidence type="ECO:0000256" key="9">
    <source>
        <dbReference type="PIRSR" id="PIRSR001589-2"/>
    </source>
</evidence>
<keyword evidence="4 9" id="KW-0547">Nucleotide-binding</keyword>
<organism evidence="11 12">
    <name type="scientific">Tropicimonas isoalkanivorans</name>
    <dbReference type="NCBI Taxonomy" id="441112"/>
    <lineage>
        <taxon>Bacteria</taxon>
        <taxon>Pseudomonadati</taxon>
        <taxon>Pseudomonadota</taxon>
        <taxon>Alphaproteobacteria</taxon>
        <taxon>Rhodobacterales</taxon>
        <taxon>Roseobacteraceae</taxon>
        <taxon>Tropicimonas</taxon>
    </lineage>
</organism>
<evidence type="ECO:0000256" key="3">
    <source>
        <dbReference type="ARBA" id="ARBA00012737"/>
    </source>
</evidence>
<evidence type="ECO:0000313" key="12">
    <source>
        <dbReference type="Proteomes" id="UP000198728"/>
    </source>
</evidence>
<comment type="pathway">
    <text evidence="1">Amino-acid biosynthesis; L-asparagine biosynthesis; L-asparagine from L-aspartate (L-Gln route): step 1/1.</text>
</comment>
<dbReference type="InterPro" id="IPR014729">
    <property type="entry name" value="Rossmann-like_a/b/a_fold"/>
</dbReference>
<dbReference type="STRING" id="441112.SAMN04488094_107175"/>
<reference evidence="11 12" key="1">
    <citation type="submission" date="2016-10" db="EMBL/GenBank/DDBJ databases">
        <authorList>
            <person name="de Groot N.N."/>
        </authorList>
    </citation>
    <scope>NUCLEOTIDE SEQUENCE [LARGE SCALE GENOMIC DNA]</scope>
    <source>
        <strain evidence="11 12">DSM 19548</strain>
    </source>
</reference>
<dbReference type="CDD" id="cd00712">
    <property type="entry name" value="AsnB"/>
    <property type="match status" value="1"/>
</dbReference>
<feature type="binding site" evidence="9">
    <location>
        <begin position="370"/>
        <end position="371"/>
    </location>
    <ligand>
        <name>ATP</name>
        <dbReference type="ChEBI" id="CHEBI:30616"/>
    </ligand>
</feature>
<evidence type="ECO:0000256" key="5">
    <source>
        <dbReference type="ARBA" id="ARBA00022840"/>
    </source>
</evidence>
<dbReference type="RefSeq" id="WP_093361166.1">
    <property type="nucleotide sequence ID" value="NZ_FOLG01000007.1"/>
</dbReference>
<accession>A0A1I1L0Y8</accession>
<evidence type="ECO:0000313" key="11">
    <source>
        <dbReference type="EMBL" id="SFC66726.1"/>
    </source>
</evidence>
<dbReference type="OrthoDB" id="9763290at2"/>
<feature type="binding site" evidence="9">
    <location>
        <position position="294"/>
    </location>
    <ligand>
        <name>ATP</name>
        <dbReference type="ChEBI" id="CHEBI:30616"/>
    </ligand>
</feature>
<evidence type="ECO:0000256" key="4">
    <source>
        <dbReference type="ARBA" id="ARBA00022741"/>
    </source>
</evidence>
<dbReference type="Proteomes" id="UP000198728">
    <property type="component" value="Unassembled WGS sequence"/>
</dbReference>
<dbReference type="InterPro" id="IPR017932">
    <property type="entry name" value="GATase_2_dom"/>
</dbReference>
<dbReference type="InterPro" id="IPR051786">
    <property type="entry name" value="ASN_synthetase/amidase"/>
</dbReference>
<dbReference type="EMBL" id="FOLG01000007">
    <property type="protein sequence ID" value="SFC66726.1"/>
    <property type="molecule type" value="Genomic_DNA"/>
</dbReference>
<feature type="binding site" evidence="9">
    <location>
        <position position="100"/>
    </location>
    <ligand>
        <name>L-glutamine</name>
        <dbReference type="ChEBI" id="CHEBI:58359"/>
    </ligand>
</feature>
<dbReference type="Gene3D" id="3.60.20.10">
    <property type="entry name" value="Glutamine Phosphoribosylpyrophosphate, subunit 1, domain 1"/>
    <property type="match status" value="1"/>
</dbReference>
<evidence type="ECO:0000256" key="8">
    <source>
        <dbReference type="PIRSR" id="PIRSR001589-1"/>
    </source>
</evidence>
<evidence type="ECO:0000256" key="6">
    <source>
        <dbReference type="ARBA" id="ARBA00022962"/>
    </source>
</evidence>
<proteinExistence type="inferred from homology"/>
<dbReference type="InterPro" id="IPR029055">
    <property type="entry name" value="Ntn_hydrolases_N"/>
</dbReference>
<comment type="similarity">
    <text evidence="2">Belongs to the asparagine synthetase family.</text>
</comment>
<keyword evidence="5 9" id="KW-0067">ATP-binding</keyword>
<evidence type="ECO:0000256" key="7">
    <source>
        <dbReference type="ARBA" id="ARBA00048741"/>
    </source>
</evidence>
<protein>
    <recommendedName>
        <fullName evidence="3">asparagine synthase (glutamine-hydrolyzing)</fullName>
        <ecNumber evidence="3">6.3.5.4</ecNumber>
    </recommendedName>
</protein>
<keyword evidence="12" id="KW-1185">Reference proteome</keyword>
<feature type="binding site" evidence="9">
    <location>
        <position position="267"/>
    </location>
    <ligand>
        <name>ATP</name>
        <dbReference type="ChEBI" id="CHEBI:30616"/>
    </ligand>
</feature>
<dbReference type="Pfam" id="PF00733">
    <property type="entry name" value="Asn_synthase"/>
    <property type="match status" value="1"/>
</dbReference>
<dbReference type="GO" id="GO:0006529">
    <property type="term" value="P:asparagine biosynthetic process"/>
    <property type="evidence" value="ECO:0007669"/>
    <property type="project" value="UniProtKB-KW"/>
</dbReference>
<sequence length="594" mass="65848">MCGICGEITFDGSPANVDAVATMADCMARRGPDSAGIVARGDWAFGHRRLRIIDLSEAGAQPFVDTHLGLTIAFNGCIYNYPELREELEGKGHSFASHSDTEVILKAWAEWGPEAVAKFNGMFAFAIRERETGRTVFVRDRFGIKPLYYSETGKGLRFASALPALVRAGGIDTSIDRVALHHYMTWHAVVPAPRTILAGVRKLPPATIRILNADGSVASEQTYWTPTFDRSPEDAARSAEDWEEILLDGLRASVRRRMVADVPVGVLLSGGVDSSLIVGLLAEEGQKDLATYSIGFEEAHGEKGDEFKYSDLIANHYGTKHHQIFIPSEEMQENLPHAIAAMSEPMVSYDNIGFYLLSREVAKTIKVVQSGQGADEVFGGYHWYPPLADANDPVAAYADAFFDRTHARLAEHLAPEYMVDKDESLAFVREHFARPGADDPVDKALRQDTNVMLVDDPVKRVDNMTMAWGLEARVPFLDHELVELAGRIPAEHKLADGGKGILKRTARRVIPSEVIDRPKGYFPVPALKYIEGPYLEMVRNTLTNESARARGIFRPEYLETLFANPKDHITRLRGSELWQVAMLELWLQAQGIEG</sequence>
<dbReference type="PROSITE" id="PS51278">
    <property type="entry name" value="GATASE_TYPE_2"/>
    <property type="match status" value="1"/>
</dbReference>
<keyword evidence="6 8" id="KW-0315">Glutamine amidotransferase</keyword>
<feature type="domain" description="Glutamine amidotransferase type-2" evidence="10">
    <location>
        <begin position="2"/>
        <end position="214"/>
    </location>
</feature>
<comment type="catalytic activity">
    <reaction evidence="7">
        <text>L-aspartate + L-glutamine + ATP + H2O = L-asparagine + L-glutamate + AMP + diphosphate + H(+)</text>
        <dbReference type="Rhea" id="RHEA:12228"/>
        <dbReference type="ChEBI" id="CHEBI:15377"/>
        <dbReference type="ChEBI" id="CHEBI:15378"/>
        <dbReference type="ChEBI" id="CHEBI:29985"/>
        <dbReference type="ChEBI" id="CHEBI:29991"/>
        <dbReference type="ChEBI" id="CHEBI:30616"/>
        <dbReference type="ChEBI" id="CHEBI:33019"/>
        <dbReference type="ChEBI" id="CHEBI:58048"/>
        <dbReference type="ChEBI" id="CHEBI:58359"/>
        <dbReference type="ChEBI" id="CHEBI:456215"/>
        <dbReference type="EC" id="6.3.5.4"/>
    </reaction>
</comment>
<dbReference type="PANTHER" id="PTHR43284">
    <property type="entry name" value="ASPARAGINE SYNTHETASE (GLUTAMINE-HYDROLYZING)"/>
    <property type="match status" value="1"/>
</dbReference>
<dbReference type="NCBIfam" id="TIGR03104">
    <property type="entry name" value="trio_amidotrans"/>
    <property type="match status" value="1"/>
</dbReference>
<dbReference type="InterPro" id="IPR001962">
    <property type="entry name" value="Asn_synthase"/>
</dbReference>
<keyword evidence="8" id="KW-0028">Amino-acid biosynthesis</keyword>
<dbReference type="InterPro" id="IPR033738">
    <property type="entry name" value="AsnB_N"/>
</dbReference>
<dbReference type="PIRSF" id="PIRSF001589">
    <property type="entry name" value="Asn_synthetase_glu-h"/>
    <property type="match status" value="1"/>
</dbReference>
<dbReference type="EC" id="6.3.5.4" evidence="3"/>
<dbReference type="Gene3D" id="3.40.50.620">
    <property type="entry name" value="HUPs"/>
    <property type="match status" value="1"/>
</dbReference>
<dbReference type="GO" id="GO:0004066">
    <property type="term" value="F:asparagine synthase (glutamine-hydrolyzing) activity"/>
    <property type="evidence" value="ECO:0007669"/>
    <property type="project" value="UniProtKB-EC"/>
</dbReference>
<dbReference type="AlphaFoldDB" id="A0A1I1L0Y8"/>
<dbReference type="GO" id="GO:0005829">
    <property type="term" value="C:cytosol"/>
    <property type="evidence" value="ECO:0007669"/>
    <property type="project" value="TreeGrafter"/>
</dbReference>
<evidence type="ECO:0000256" key="1">
    <source>
        <dbReference type="ARBA" id="ARBA00005187"/>
    </source>
</evidence>
<keyword evidence="8" id="KW-0061">Asparagine biosynthesis</keyword>
<feature type="active site" description="For GATase activity" evidence="8">
    <location>
        <position position="2"/>
    </location>
</feature>
<evidence type="ECO:0000256" key="2">
    <source>
        <dbReference type="ARBA" id="ARBA00005752"/>
    </source>
</evidence>
<dbReference type="GO" id="GO:0005524">
    <property type="term" value="F:ATP binding"/>
    <property type="evidence" value="ECO:0007669"/>
    <property type="project" value="UniProtKB-KW"/>
</dbReference>
<dbReference type="PANTHER" id="PTHR43284:SF1">
    <property type="entry name" value="ASPARAGINE SYNTHETASE"/>
    <property type="match status" value="1"/>
</dbReference>
<gene>
    <name evidence="11" type="ORF">SAMN04488094_107175</name>
</gene>
<dbReference type="SUPFAM" id="SSF56235">
    <property type="entry name" value="N-terminal nucleophile aminohydrolases (Ntn hydrolases)"/>
    <property type="match status" value="1"/>
</dbReference>
<dbReference type="Pfam" id="PF13537">
    <property type="entry name" value="GATase_7"/>
    <property type="match status" value="1"/>
</dbReference>
<name>A0A1I1L0Y8_9RHOB</name>
<dbReference type="NCBIfam" id="TIGR01536">
    <property type="entry name" value="asn_synth_AEB"/>
    <property type="match status" value="1"/>
</dbReference>
<dbReference type="InterPro" id="IPR006426">
    <property type="entry name" value="Asn_synth_AEB"/>
</dbReference>
<dbReference type="CDD" id="cd01991">
    <property type="entry name" value="Asn_synthase_B_C"/>
    <property type="match status" value="1"/>
</dbReference>
<dbReference type="SUPFAM" id="SSF52402">
    <property type="entry name" value="Adenine nucleotide alpha hydrolases-like"/>
    <property type="match status" value="1"/>
</dbReference>
<dbReference type="InterPro" id="IPR017535">
    <property type="entry name" value="Asparagine_synth"/>
</dbReference>